<evidence type="ECO:0000313" key="4">
    <source>
        <dbReference type="RefSeq" id="XP_033574839.1"/>
    </source>
</evidence>
<organism evidence="2">
    <name type="scientific">Mytilinidion resinicola</name>
    <dbReference type="NCBI Taxonomy" id="574789"/>
    <lineage>
        <taxon>Eukaryota</taxon>
        <taxon>Fungi</taxon>
        <taxon>Dikarya</taxon>
        <taxon>Ascomycota</taxon>
        <taxon>Pezizomycotina</taxon>
        <taxon>Dothideomycetes</taxon>
        <taxon>Pleosporomycetidae</taxon>
        <taxon>Mytilinidiales</taxon>
        <taxon>Mytilinidiaceae</taxon>
        <taxon>Mytilinidion</taxon>
    </lineage>
</organism>
<reference evidence="4" key="2">
    <citation type="submission" date="2020-04" db="EMBL/GenBank/DDBJ databases">
        <authorList>
            <consortium name="NCBI Genome Project"/>
        </authorList>
    </citation>
    <scope>NUCLEOTIDE SEQUENCE</scope>
    <source>
        <strain evidence="4">CBS 304.34</strain>
    </source>
</reference>
<evidence type="ECO:0000313" key="3">
    <source>
        <dbReference type="Proteomes" id="UP000504636"/>
    </source>
</evidence>
<name>A0A6A6YIU1_9PEZI</name>
<accession>A0A6A6YIU1</accession>
<sequence length="309" mass="32613">MGAVDSGAECGVGCGGDLVRSSASSALENGGDTQRGTGGGCQQQNSTPARWHWSRTAGAAAPSEFDASREWPRAQGSAGLQSHAYAARVGAGDTQPTTLPSLSKPQPRSRRRRSPAAGTMSAAEASATWGPPAPADHGVQPIAESQKAQAALREPPAPSPPQSLHSPPLVAQRARSQIVRLRAISQEPPQPFVNRHPPRLVPRLALKACQRSASRVLIRGIPACRPMTAAMRELLRVCRCQPDVSLQRPNPRLGHWTPPPGSKVAPMSGHPGVVPQIARILIRPECALARRHHMAGWRQSLPGNRGAAG</sequence>
<proteinExistence type="predicted"/>
<reference evidence="2 4" key="1">
    <citation type="journal article" date="2020" name="Stud. Mycol.">
        <title>101 Dothideomycetes genomes: a test case for predicting lifestyles and emergence of pathogens.</title>
        <authorList>
            <person name="Haridas S."/>
            <person name="Albert R."/>
            <person name="Binder M."/>
            <person name="Bloem J."/>
            <person name="Labutti K."/>
            <person name="Salamov A."/>
            <person name="Andreopoulos B."/>
            <person name="Baker S."/>
            <person name="Barry K."/>
            <person name="Bills G."/>
            <person name="Bluhm B."/>
            <person name="Cannon C."/>
            <person name="Castanera R."/>
            <person name="Culley D."/>
            <person name="Daum C."/>
            <person name="Ezra D."/>
            <person name="Gonzalez J."/>
            <person name="Henrissat B."/>
            <person name="Kuo A."/>
            <person name="Liang C."/>
            <person name="Lipzen A."/>
            <person name="Lutzoni F."/>
            <person name="Magnuson J."/>
            <person name="Mondo S."/>
            <person name="Nolan M."/>
            <person name="Ohm R."/>
            <person name="Pangilinan J."/>
            <person name="Park H.-J."/>
            <person name="Ramirez L."/>
            <person name="Alfaro M."/>
            <person name="Sun H."/>
            <person name="Tritt A."/>
            <person name="Yoshinaga Y."/>
            <person name="Zwiers L.-H."/>
            <person name="Turgeon B."/>
            <person name="Goodwin S."/>
            <person name="Spatafora J."/>
            <person name="Crous P."/>
            <person name="Grigoriev I."/>
        </authorList>
    </citation>
    <scope>NUCLEOTIDE SEQUENCE</scope>
    <source>
        <strain evidence="2 4">CBS 304.34</strain>
    </source>
</reference>
<feature type="region of interest" description="Disordered" evidence="1">
    <location>
        <begin position="21"/>
        <end position="172"/>
    </location>
</feature>
<feature type="compositionally biased region" description="Low complexity" evidence="1">
    <location>
        <begin position="115"/>
        <end position="127"/>
    </location>
</feature>
<dbReference type="GeneID" id="54463064"/>
<protein>
    <submittedName>
        <fullName evidence="2 4">Uncharacterized protein</fullName>
    </submittedName>
</protein>
<gene>
    <name evidence="2 4" type="ORF">BDZ99DRAFT_478398</name>
</gene>
<dbReference type="RefSeq" id="XP_033574839.1">
    <property type="nucleotide sequence ID" value="XM_033722171.1"/>
</dbReference>
<evidence type="ECO:0000313" key="2">
    <source>
        <dbReference type="EMBL" id="KAF2807875.1"/>
    </source>
</evidence>
<dbReference type="EMBL" id="MU003704">
    <property type="protein sequence ID" value="KAF2807875.1"/>
    <property type="molecule type" value="Genomic_DNA"/>
</dbReference>
<keyword evidence="3" id="KW-1185">Reference proteome</keyword>
<dbReference type="Proteomes" id="UP000504636">
    <property type="component" value="Unplaced"/>
</dbReference>
<reference evidence="4" key="3">
    <citation type="submission" date="2025-04" db="UniProtKB">
        <authorList>
            <consortium name="RefSeq"/>
        </authorList>
    </citation>
    <scope>IDENTIFICATION</scope>
    <source>
        <strain evidence="4">CBS 304.34</strain>
    </source>
</reference>
<evidence type="ECO:0000256" key="1">
    <source>
        <dbReference type="SAM" id="MobiDB-lite"/>
    </source>
</evidence>
<dbReference type="AlphaFoldDB" id="A0A6A6YIU1"/>